<comment type="caution">
    <text evidence="1">The sequence shown here is derived from an EMBL/GenBank/DDBJ whole genome shotgun (WGS) entry which is preliminary data.</text>
</comment>
<gene>
    <name evidence="1" type="ORF">MLD38_022890</name>
</gene>
<dbReference type="Proteomes" id="UP001057402">
    <property type="component" value="Chromosome 6"/>
</dbReference>
<keyword evidence="2" id="KW-1185">Reference proteome</keyword>
<proteinExistence type="predicted"/>
<organism evidence="1 2">
    <name type="scientific">Melastoma candidum</name>
    <dbReference type="NCBI Taxonomy" id="119954"/>
    <lineage>
        <taxon>Eukaryota</taxon>
        <taxon>Viridiplantae</taxon>
        <taxon>Streptophyta</taxon>
        <taxon>Embryophyta</taxon>
        <taxon>Tracheophyta</taxon>
        <taxon>Spermatophyta</taxon>
        <taxon>Magnoliopsida</taxon>
        <taxon>eudicotyledons</taxon>
        <taxon>Gunneridae</taxon>
        <taxon>Pentapetalae</taxon>
        <taxon>rosids</taxon>
        <taxon>malvids</taxon>
        <taxon>Myrtales</taxon>
        <taxon>Melastomataceae</taxon>
        <taxon>Melastomatoideae</taxon>
        <taxon>Melastomateae</taxon>
        <taxon>Melastoma</taxon>
    </lineage>
</organism>
<protein>
    <submittedName>
        <fullName evidence="1">Uncharacterized protein</fullName>
    </submittedName>
</protein>
<name>A0ACB9QLY9_9MYRT</name>
<evidence type="ECO:0000313" key="2">
    <source>
        <dbReference type="Proteomes" id="UP001057402"/>
    </source>
</evidence>
<evidence type="ECO:0000313" key="1">
    <source>
        <dbReference type="EMBL" id="KAI4367119.1"/>
    </source>
</evidence>
<reference evidence="2" key="1">
    <citation type="journal article" date="2023" name="Front. Plant Sci.">
        <title>Chromosomal-level genome assembly of Melastoma candidum provides insights into trichome evolution.</title>
        <authorList>
            <person name="Zhong Y."/>
            <person name="Wu W."/>
            <person name="Sun C."/>
            <person name="Zou P."/>
            <person name="Liu Y."/>
            <person name="Dai S."/>
            <person name="Zhou R."/>
        </authorList>
    </citation>
    <scope>NUCLEOTIDE SEQUENCE [LARGE SCALE GENOMIC DNA]</scope>
</reference>
<sequence length="209" mass="22551">MSGEGEYCCYIGGLAFSTSERGLKEAFEKFGRLVDAKVVIDKLNGRSRGFGFVTFDERKAMEEAIEAMNGMDLDGRNIIVEKAQTSASGRDQDGGRDRGRDRRDYGGTVEGMTGMVEGKTSTGEGMTGMEEKMGAVLAVIEMGIARVGVVGISETVEVLEMTAIIETVRGPTSDGVLVPETIAETFRSWLKPLMDGALCPFNIFMCKVS</sequence>
<accession>A0ACB9QLY9</accession>
<dbReference type="EMBL" id="CM042885">
    <property type="protein sequence ID" value="KAI4367119.1"/>
    <property type="molecule type" value="Genomic_DNA"/>
</dbReference>